<protein>
    <recommendedName>
        <fullName evidence="1">Protein kinase domain-containing protein</fullName>
    </recommendedName>
</protein>
<proteinExistence type="predicted"/>
<dbReference type="InParanoid" id="G4Z1T6"/>
<dbReference type="Proteomes" id="UP000002640">
    <property type="component" value="Unassembled WGS sequence"/>
</dbReference>
<dbReference type="Pfam" id="PF07714">
    <property type="entry name" value="PK_Tyr_Ser-Thr"/>
    <property type="match status" value="1"/>
</dbReference>
<dbReference type="GO" id="GO:0005524">
    <property type="term" value="F:ATP binding"/>
    <property type="evidence" value="ECO:0007669"/>
    <property type="project" value="InterPro"/>
</dbReference>
<feature type="domain" description="Protein kinase" evidence="1">
    <location>
        <begin position="12"/>
        <end position="245"/>
    </location>
</feature>
<dbReference type="InterPro" id="IPR000719">
    <property type="entry name" value="Prot_kinase_dom"/>
</dbReference>
<organism evidence="2 3">
    <name type="scientific">Phytophthora sojae (strain P6497)</name>
    <name type="common">Soybean stem and root rot agent</name>
    <name type="synonym">Phytophthora megasperma f. sp. glycines</name>
    <dbReference type="NCBI Taxonomy" id="1094619"/>
    <lineage>
        <taxon>Eukaryota</taxon>
        <taxon>Sar</taxon>
        <taxon>Stramenopiles</taxon>
        <taxon>Oomycota</taxon>
        <taxon>Peronosporomycetes</taxon>
        <taxon>Peronosporales</taxon>
        <taxon>Peronosporaceae</taxon>
        <taxon>Phytophthora</taxon>
    </lineage>
</organism>
<evidence type="ECO:0000259" key="1">
    <source>
        <dbReference type="PROSITE" id="PS50011"/>
    </source>
</evidence>
<dbReference type="EMBL" id="JH159153">
    <property type="protein sequence ID" value="EGZ19934.1"/>
    <property type="molecule type" value="Genomic_DNA"/>
</dbReference>
<evidence type="ECO:0000313" key="2">
    <source>
        <dbReference type="EMBL" id="EGZ19934.1"/>
    </source>
</evidence>
<dbReference type="AlphaFoldDB" id="G4Z1T6"/>
<sequence>PNWLIPAHEVQFDKFDEFSRGGFGKVYHGKWKRSEVVVKKVKLKTEQDRAAFLNEVEVWHKLYHPNVVRLYGACHIQRAFFVCEYAGNGQLDSYLRTHPDEVWQKLYEAALGLRYLHVKRIVHGDLKCNNILIGSDGSAKLTDFGLSTVEASTTVNNNEPESDVESSGHISVGAIRWKAPEVLRGEKSTFASDVYSFGMCVLEAVSGKVPWGVMLMDPVVRHYVLKQNRLPKRPENCTEDAYALV</sequence>
<reference evidence="2 3" key="1">
    <citation type="journal article" date="2006" name="Science">
        <title>Phytophthora genome sequences uncover evolutionary origins and mechanisms of pathogenesis.</title>
        <authorList>
            <person name="Tyler B.M."/>
            <person name="Tripathy S."/>
            <person name="Zhang X."/>
            <person name="Dehal P."/>
            <person name="Jiang R.H."/>
            <person name="Aerts A."/>
            <person name="Arredondo F.D."/>
            <person name="Baxter L."/>
            <person name="Bensasson D."/>
            <person name="Beynon J.L."/>
            <person name="Chapman J."/>
            <person name="Damasceno C.M."/>
            <person name="Dorrance A.E."/>
            <person name="Dou D."/>
            <person name="Dickerman A.W."/>
            <person name="Dubchak I.L."/>
            <person name="Garbelotto M."/>
            <person name="Gijzen M."/>
            <person name="Gordon S.G."/>
            <person name="Govers F."/>
            <person name="Grunwald N.J."/>
            <person name="Huang W."/>
            <person name="Ivors K.L."/>
            <person name="Jones R.W."/>
            <person name="Kamoun S."/>
            <person name="Krampis K."/>
            <person name="Lamour K.H."/>
            <person name="Lee M.K."/>
            <person name="McDonald W.H."/>
            <person name="Medina M."/>
            <person name="Meijer H.J."/>
            <person name="Nordberg E.K."/>
            <person name="Maclean D.J."/>
            <person name="Ospina-Giraldo M.D."/>
            <person name="Morris P.F."/>
            <person name="Phuntumart V."/>
            <person name="Putnam N.H."/>
            <person name="Rash S."/>
            <person name="Rose J.K."/>
            <person name="Sakihama Y."/>
            <person name="Salamov A.A."/>
            <person name="Savidor A."/>
            <person name="Scheuring C.F."/>
            <person name="Smith B.M."/>
            <person name="Sobral B.W."/>
            <person name="Terry A."/>
            <person name="Torto-Alalibo T.A."/>
            <person name="Win J."/>
            <person name="Xu Z."/>
            <person name="Zhang H."/>
            <person name="Grigoriev I.V."/>
            <person name="Rokhsar D.S."/>
            <person name="Boore J.L."/>
        </authorList>
    </citation>
    <scope>NUCLEOTIDE SEQUENCE [LARGE SCALE GENOMIC DNA]</scope>
    <source>
        <strain evidence="2 3">P6497</strain>
    </source>
</reference>
<dbReference type="Gene3D" id="1.10.510.10">
    <property type="entry name" value="Transferase(Phosphotransferase) domain 1"/>
    <property type="match status" value="1"/>
</dbReference>
<evidence type="ECO:0000313" key="3">
    <source>
        <dbReference type="Proteomes" id="UP000002640"/>
    </source>
</evidence>
<dbReference type="InterPro" id="IPR051681">
    <property type="entry name" value="Ser/Thr_Kinases-Pseudokinases"/>
</dbReference>
<dbReference type="PROSITE" id="PS50011">
    <property type="entry name" value="PROTEIN_KINASE_DOM"/>
    <property type="match status" value="1"/>
</dbReference>
<dbReference type="GeneID" id="20650745"/>
<dbReference type="PROSITE" id="PS00108">
    <property type="entry name" value="PROTEIN_KINASE_ST"/>
    <property type="match status" value="1"/>
</dbReference>
<dbReference type="OMA" id="NEVEVWH"/>
<accession>G4Z1T6</accession>
<dbReference type="SMR" id="G4Z1T6"/>
<dbReference type="STRING" id="1094619.G4Z1T6"/>
<name>G4Z1T6_PHYSP</name>
<dbReference type="SUPFAM" id="SSF56112">
    <property type="entry name" value="Protein kinase-like (PK-like)"/>
    <property type="match status" value="1"/>
</dbReference>
<dbReference type="PANTHER" id="PTHR44329">
    <property type="entry name" value="SERINE/THREONINE-PROTEIN KINASE TNNI3K-RELATED"/>
    <property type="match status" value="1"/>
</dbReference>
<feature type="non-terminal residue" evidence="2">
    <location>
        <position position="245"/>
    </location>
</feature>
<dbReference type="SMART" id="SM00220">
    <property type="entry name" value="S_TKc"/>
    <property type="match status" value="1"/>
</dbReference>
<dbReference type="InterPro" id="IPR011009">
    <property type="entry name" value="Kinase-like_dom_sf"/>
</dbReference>
<gene>
    <name evidence="2" type="ORF">PHYSODRAFT_381005</name>
</gene>
<feature type="non-terminal residue" evidence="2">
    <location>
        <position position="1"/>
    </location>
</feature>
<keyword evidence="3" id="KW-1185">Reference proteome</keyword>
<dbReference type="KEGG" id="psoj:PHYSODRAFT_381005"/>
<dbReference type="GO" id="GO:0004674">
    <property type="term" value="F:protein serine/threonine kinase activity"/>
    <property type="evidence" value="ECO:0007669"/>
    <property type="project" value="TreeGrafter"/>
</dbReference>
<dbReference type="InterPro" id="IPR001245">
    <property type="entry name" value="Ser-Thr/Tyr_kinase_cat_dom"/>
</dbReference>
<dbReference type="PANTHER" id="PTHR44329:SF214">
    <property type="entry name" value="PROTEIN KINASE DOMAIN-CONTAINING PROTEIN"/>
    <property type="match status" value="1"/>
</dbReference>
<dbReference type="RefSeq" id="XP_009522651.1">
    <property type="nucleotide sequence ID" value="XM_009524356.1"/>
</dbReference>
<dbReference type="PIRSF" id="PIRSF000654">
    <property type="entry name" value="Integrin-linked_kinase"/>
    <property type="match status" value="1"/>
</dbReference>
<dbReference type="InterPro" id="IPR008271">
    <property type="entry name" value="Ser/Thr_kinase_AS"/>
</dbReference>